<reference evidence="10 11" key="1">
    <citation type="submission" date="2019-06" db="EMBL/GenBank/DDBJ databases">
        <title>New taxonomy in bacterial strain CC-CFT640, isolated from vineyard.</title>
        <authorList>
            <person name="Lin S.-Y."/>
            <person name="Tsai C.-F."/>
            <person name="Young C.-C."/>
        </authorList>
    </citation>
    <scope>NUCLEOTIDE SEQUENCE [LARGE SCALE GENOMIC DNA]</scope>
    <source>
        <strain evidence="10 11">CC-CFT640</strain>
    </source>
</reference>
<dbReference type="Gene3D" id="1.10.3720.10">
    <property type="entry name" value="MetI-like"/>
    <property type="match status" value="1"/>
</dbReference>
<feature type="transmembrane region" description="Helical" evidence="8">
    <location>
        <begin position="59"/>
        <end position="90"/>
    </location>
</feature>
<feature type="transmembrane region" description="Helical" evidence="8">
    <location>
        <begin position="12"/>
        <end position="34"/>
    </location>
</feature>
<evidence type="ECO:0000256" key="7">
    <source>
        <dbReference type="ARBA" id="ARBA00023136"/>
    </source>
</evidence>
<dbReference type="PROSITE" id="PS50928">
    <property type="entry name" value="ABC_TM1"/>
    <property type="match status" value="1"/>
</dbReference>
<accession>A0A5C8PNY7</accession>
<evidence type="ECO:0000313" key="11">
    <source>
        <dbReference type="Proteomes" id="UP000321638"/>
    </source>
</evidence>
<dbReference type="RefSeq" id="WP_147847396.1">
    <property type="nucleotide sequence ID" value="NZ_VDUZ01000012.1"/>
</dbReference>
<dbReference type="Proteomes" id="UP000321638">
    <property type="component" value="Unassembled WGS sequence"/>
</dbReference>
<feature type="transmembrane region" description="Helical" evidence="8">
    <location>
        <begin position="133"/>
        <end position="152"/>
    </location>
</feature>
<evidence type="ECO:0000256" key="1">
    <source>
        <dbReference type="ARBA" id="ARBA00004651"/>
    </source>
</evidence>
<evidence type="ECO:0000256" key="6">
    <source>
        <dbReference type="ARBA" id="ARBA00022989"/>
    </source>
</evidence>
<comment type="similarity">
    <text evidence="2">Belongs to the binding-protein-dependent transport system permease family. CysTW subfamily.</text>
</comment>
<dbReference type="AlphaFoldDB" id="A0A5C8PNY7"/>
<dbReference type="GO" id="GO:0005886">
    <property type="term" value="C:plasma membrane"/>
    <property type="evidence" value="ECO:0007669"/>
    <property type="project" value="UniProtKB-SubCell"/>
</dbReference>
<feature type="domain" description="ABC transmembrane type-1" evidence="9">
    <location>
        <begin position="65"/>
        <end position="252"/>
    </location>
</feature>
<comment type="caution">
    <text evidence="10">The sequence shown here is derived from an EMBL/GenBank/DDBJ whole genome shotgun (WGS) entry which is preliminary data.</text>
</comment>
<evidence type="ECO:0000256" key="5">
    <source>
        <dbReference type="ARBA" id="ARBA00022692"/>
    </source>
</evidence>
<comment type="subcellular location">
    <subcellularLocation>
        <location evidence="1 8">Cell membrane</location>
        <topology evidence="1 8">Multi-pass membrane protein</topology>
    </subcellularLocation>
</comment>
<gene>
    <name evidence="10" type="ORF">FHP25_13165</name>
</gene>
<dbReference type="OrthoDB" id="9782004at2"/>
<evidence type="ECO:0000256" key="8">
    <source>
        <dbReference type="RuleBase" id="RU363032"/>
    </source>
</evidence>
<evidence type="ECO:0000259" key="9">
    <source>
        <dbReference type="PROSITE" id="PS50928"/>
    </source>
</evidence>
<keyword evidence="4" id="KW-1003">Cell membrane</keyword>
<feature type="transmembrane region" description="Helical" evidence="8">
    <location>
        <begin position="234"/>
        <end position="256"/>
    </location>
</feature>
<dbReference type="InterPro" id="IPR000515">
    <property type="entry name" value="MetI-like"/>
</dbReference>
<feature type="transmembrane region" description="Helical" evidence="8">
    <location>
        <begin position="189"/>
        <end position="210"/>
    </location>
</feature>
<keyword evidence="11" id="KW-1185">Reference proteome</keyword>
<feature type="transmembrane region" description="Helical" evidence="8">
    <location>
        <begin position="110"/>
        <end position="127"/>
    </location>
</feature>
<sequence>MTRRDPAKLVLGAWTGVVLLFLFAPLVIVAIFSVNDSTISRFPMSGLTLGWYRKLFGNAALHAALVNSLIIAFATVVLSCSLGILSAVGIHRYGGRLAGGLRAFSLTPMMVPRLVIGIALLSFYNLLQADLSLLTVIAGHVVMTLPYVILITSARLVGFDKSLEEAAWDLGAGTFTIFREITVPFLKPAIVAAALMSFTLSFDEVVVTFFTTGNDNTLPMIIWSMLRFGITPEVNAIATITVLITGLFAVVAELSLRQAQART</sequence>
<evidence type="ECO:0000256" key="2">
    <source>
        <dbReference type="ARBA" id="ARBA00007069"/>
    </source>
</evidence>
<organism evidence="10 11">
    <name type="scientific">Vineibacter terrae</name>
    <dbReference type="NCBI Taxonomy" id="2586908"/>
    <lineage>
        <taxon>Bacteria</taxon>
        <taxon>Pseudomonadati</taxon>
        <taxon>Pseudomonadota</taxon>
        <taxon>Alphaproteobacteria</taxon>
        <taxon>Hyphomicrobiales</taxon>
        <taxon>Vineibacter</taxon>
    </lineage>
</organism>
<dbReference type="CDD" id="cd06261">
    <property type="entry name" value="TM_PBP2"/>
    <property type="match status" value="1"/>
</dbReference>
<evidence type="ECO:0000313" key="10">
    <source>
        <dbReference type="EMBL" id="TXL76035.1"/>
    </source>
</evidence>
<protein>
    <submittedName>
        <fullName evidence="10">ABC transporter permease</fullName>
    </submittedName>
</protein>
<evidence type="ECO:0000256" key="4">
    <source>
        <dbReference type="ARBA" id="ARBA00022475"/>
    </source>
</evidence>
<keyword evidence="3 8" id="KW-0813">Transport</keyword>
<name>A0A5C8PNY7_9HYPH</name>
<keyword evidence="6 8" id="KW-1133">Transmembrane helix</keyword>
<dbReference type="InterPro" id="IPR051789">
    <property type="entry name" value="Bact_Polyamine_Transport"/>
</dbReference>
<evidence type="ECO:0000256" key="3">
    <source>
        <dbReference type="ARBA" id="ARBA00022448"/>
    </source>
</evidence>
<dbReference type="PANTHER" id="PTHR43848:SF2">
    <property type="entry name" value="PUTRESCINE TRANSPORT SYSTEM PERMEASE PROTEIN POTI"/>
    <property type="match status" value="1"/>
</dbReference>
<dbReference type="EMBL" id="VDUZ01000012">
    <property type="protein sequence ID" value="TXL76035.1"/>
    <property type="molecule type" value="Genomic_DNA"/>
</dbReference>
<dbReference type="SUPFAM" id="SSF161098">
    <property type="entry name" value="MetI-like"/>
    <property type="match status" value="1"/>
</dbReference>
<keyword evidence="5 8" id="KW-0812">Transmembrane</keyword>
<keyword evidence="7 8" id="KW-0472">Membrane</keyword>
<dbReference type="InterPro" id="IPR035906">
    <property type="entry name" value="MetI-like_sf"/>
</dbReference>
<proteinExistence type="inferred from homology"/>
<dbReference type="GO" id="GO:0055085">
    <property type="term" value="P:transmembrane transport"/>
    <property type="evidence" value="ECO:0007669"/>
    <property type="project" value="InterPro"/>
</dbReference>
<dbReference type="PANTHER" id="PTHR43848">
    <property type="entry name" value="PUTRESCINE TRANSPORT SYSTEM PERMEASE PROTEIN POTI"/>
    <property type="match status" value="1"/>
</dbReference>
<dbReference type="Pfam" id="PF00528">
    <property type="entry name" value="BPD_transp_1"/>
    <property type="match status" value="1"/>
</dbReference>